<dbReference type="Proteomes" id="UP000011607">
    <property type="component" value="Unassembled WGS sequence"/>
</dbReference>
<keyword evidence="3" id="KW-0547">Nucleotide-binding</keyword>
<dbReference type="InterPro" id="IPR036641">
    <property type="entry name" value="HPT_dom_sf"/>
</dbReference>
<dbReference type="SMART" id="SM00073">
    <property type="entry name" value="HPT"/>
    <property type="match status" value="1"/>
</dbReference>
<protein>
    <submittedName>
        <fullName evidence="3">ATP-binding region ATPase domain protein</fullName>
    </submittedName>
</protein>
<evidence type="ECO:0000313" key="3">
    <source>
        <dbReference type="EMBL" id="EMA42563.1"/>
    </source>
</evidence>
<organism evidence="3 4">
    <name type="scientific">Halobiforma nitratireducens JCM 10879</name>
    <dbReference type="NCBI Taxonomy" id="1227454"/>
    <lineage>
        <taxon>Archaea</taxon>
        <taxon>Methanobacteriati</taxon>
        <taxon>Methanobacteriota</taxon>
        <taxon>Stenosarchaea group</taxon>
        <taxon>Halobacteria</taxon>
        <taxon>Halobacteriales</taxon>
        <taxon>Natrialbaceae</taxon>
        <taxon>Halobiforma</taxon>
    </lineage>
</organism>
<dbReference type="RefSeq" id="WP_006671729.1">
    <property type="nucleotide sequence ID" value="NZ_AOMA01000049.1"/>
</dbReference>
<dbReference type="Pfam" id="PF01627">
    <property type="entry name" value="Hpt"/>
    <property type="match status" value="1"/>
</dbReference>
<dbReference type="eggNOG" id="arCOG04403">
    <property type="taxonomic scope" value="Archaea"/>
</dbReference>
<dbReference type="InterPro" id="IPR008207">
    <property type="entry name" value="Sig_transdc_His_kin_Hpt_dom"/>
</dbReference>
<reference evidence="3 4" key="1">
    <citation type="journal article" date="2014" name="PLoS Genet.">
        <title>Phylogenetically driven sequencing of extremely halophilic archaea reveals strategies for static and dynamic osmo-response.</title>
        <authorList>
            <person name="Becker E.A."/>
            <person name="Seitzer P.M."/>
            <person name="Tritt A."/>
            <person name="Larsen D."/>
            <person name="Krusor M."/>
            <person name="Yao A.I."/>
            <person name="Wu D."/>
            <person name="Madern D."/>
            <person name="Eisen J.A."/>
            <person name="Darling A.E."/>
            <person name="Facciotti M.T."/>
        </authorList>
    </citation>
    <scope>NUCLEOTIDE SEQUENCE [LARGE SCALE GENOMIC DNA]</scope>
    <source>
        <strain evidence="3 4">JCM 10879</strain>
    </source>
</reference>
<dbReference type="AlphaFoldDB" id="M0MB51"/>
<feature type="domain" description="HPt" evidence="2">
    <location>
        <begin position="1"/>
        <end position="101"/>
    </location>
</feature>
<dbReference type="PANTHER" id="PTHR43395">
    <property type="entry name" value="SENSOR HISTIDINE KINASE CHEA"/>
    <property type="match status" value="1"/>
</dbReference>
<comment type="caution">
    <text evidence="3">The sequence shown here is derived from an EMBL/GenBank/DDBJ whole genome shotgun (WGS) entry which is preliminary data.</text>
</comment>
<dbReference type="SUPFAM" id="SSF47226">
    <property type="entry name" value="Histidine-containing phosphotransfer domain, HPT domain"/>
    <property type="match status" value="1"/>
</dbReference>
<name>M0MB51_9EURY</name>
<evidence type="ECO:0000256" key="1">
    <source>
        <dbReference type="PROSITE-ProRule" id="PRU00110"/>
    </source>
</evidence>
<dbReference type="EMBL" id="AOMA01000049">
    <property type="protein sequence ID" value="EMA42563.1"/>
    <property type="molecule type" value="Genomic_DNA"/>
</dbReference>
<feature type="modified residue" description="Phosphohistidine" evidence="1">
    <location>
        <position position="44"/>
    </location>
</feature>
<dbReference type="Gene3D" id="1.20.120.160">
    <property type="entry name" value="HPT domain"/>
    <property type="match status" value="1"/>
</dbReference>
<dbReference type="PROSITE" id="PS50894">
    <property type="entry name" value="HPT"/>
    <property type="match status" value="1"/>
</dbReference>
<dbReference type="PANTHER" id="PTHR43395:SF10">
    <property type="entry name" value="CHEMOTAXIS PROTEIN CHEA"/>
    <property type="match status" value="1"/>
</dbReference>
<keyword evidence="1" id="KW-0597">Phosphoprotein</keyword>
<proteinExistence type="predicted"/>
<keyword evidence="4" id="KW-1185">Reference proteome</keyword>
<dbReference type="CDD" id="cd00088">
    <property type="entry name" value="HPT"/>
    <property type="match status" value="1"/>
</dbReference>
<dbReference type="InterPro" id="IPR051315">
    <property type="entry name" value="Bact_Chemotaxis_CheA"/>
</dbReference>
<evidence type="ECO:0000313" key="4">
    <source>
        <dbReference type="Proteomes" id="UP000011607"/>
    </source>
</evidence>
<dbReference type="GO" id="GO:0005524">
    <property type="term" value="F:ATP binding"/>
    <property type="evidence" value="ECO:0007669"/>
    <property type="project" value="UniProtKB-KW"/>
</dbReference>
<sequence>MTEYWPDFVRESQDRITELNNALLTLERHPDDEEAMENIFRIAHTLKGNCGAAGLESASDLAHAIEDVLDAVRGGDLEVSAELMDAIFDAVDELETMVREVDRYGEVETDPTDRIEALRDHLDEPVGLRSPTETEIDAVVGDLEPPTNDGHDAYLARLAIADTGEGVNDGMLVVKALIDAFELIGTDPSQAEIEREEYGDLIDA</sequence>
<gene>
    <name evidence="3" type="ORF">C446_03848</name>
</gene>
<keyword evidence="3" id="KW-0067">ATP-binding</keyword>
<dbReference type="OrthoDB" id="293137at2157"/>
<dbReference type="GO" id="GO:0000160">
    <property type="term" value="P:phosphorelay signal transduction system"/>
    <property type="evidence" value="ECO:0007669"/>
    <property type="project" value="InterPro"/>
</dbReference>
<evidence type="ECO:0000259" key="2">
    <source>
        <dbReference type="PROSITE" id="PS50894"/>
    </source>
</evidence>
<accession>M0MB51</accession>
<feature type="non-terminal residue" evidence="3">
    <location>
        <position position="204"/>
    </location>
</feature>
<dbReference type="STRING" id="1227454.C446_03848"/>